<evidence type="ECO:0000256" key="2">
    <source>
        <dbReference type="ARBA" id="ARBA00023125"/>
    </source>
</evidence>
<dbReference type="InterPro" id="IPR050679">
    <property type="entry name" value="Bact_HTH_transcr_reg"/>
</dbReference>
<dbReference type="PANTHER" id="PTHR44846">
    <property type="entry name" value="MANNOSYL-D-GLYCERATE TRANSPORT/METABOLISM SYSTEM REPRESSOR MNGR-RELATED"/>
    <property type="match status" value="1"/>
</dbReference>
<dbReference type="PROSITE" id="PS50949">
    <property type="entry name" value="HTH_GNTR"/>
    <property type="match status" value="1"/>
</dbReference>
<sequence>MALSRISGRKHEQIARVLAAEIRGGEVEQGQQLPGETTLAERFAVSRNTVRAALAELARAGLISTRSGKGSFVAYDGRPLNVRLGWARALEAQGLATEVLVLRAAPVTDPELAKELGEGSPEFVAIDRLRRIVGGAVISFEQSRVPALPAVLDAVDAGRASGSLTRMLLDCGLVAATGDQWVETRLLEEADARVLDRAPLAPFLWSRCITRNAVGELVERVDSLLDPAHFRLHFQFSAQE</sequence>
<dbReference type="GO" id="GO:0003677">
    <property type="term" value="F:DNA binding"/>
    <property type="evidence" value="ECO:0007669"/>
    <property type="project" value="UniProtKB-KW"/>
</dbReference>
<dbReference type="RefSeq" id="WP_200556513.1">
    <property type="nucleotide sequence ID" value="NZ_JAEPES010000004.1"/>
</dbReference>
<keyword evidence="6" id="KW-1185">Reference proteome</keyword>
<dbReference type="AlphaFoldDB" id="A0A934SSP8"/>
<evidence type="ECO:0000313" key="6">
    <source>
        <dbReference type="Proteomes" id="UP000636458"/>
    </source>
</evidence>
<dbReference type="Proteomes" id="UP000636458">
    <property type="component" value="Unassembled WGS sequence"/>
</dbReference>
<dbReference type="CDD" id="cd07377">
    <property type="entry name" value="WHTH_GntR"/>
    <property type="match status" value="1"/>
</dbReference>
<dbReference type="Gene3D" id="1.10.10.10">
    <property type="entry name" value="Winged helix-like DNA-binding domain superfamily/Winged helix DNA-binding domain"/>
    <property type="match status" value="1"/>
</dbReference>
<dbReference type="InterPro" id="IPR036390">
    <property type="entry name" value="WH_DNA-bd_sf"/>
</dbReference>
<dbReference type="Gene3D" id="3.40.1410.10">
    <property type="entry name" value="Chorismate lyase-like"/>
    <property type="match status" value="1"/>
</dbReference>
<dbReference type="GO" id="GO:0003700">
    <property type="term" value="F:DNA-binding transcription factor activity"/>
    <property type="evidence" value="ECO:0007669"/>
    <property type="project" value="InterPro"/>
</dbReference>
<evidence type="ECO:0000259" key="4">
    <source>
        <dbReference type="PROSITE" id="PS50949"/>
    </source>
</evidence>
<accession>A0A934SSP8</accession>
<dbReference type="EMBL" id="JAEPES010000004">
    <property type="protein sequence ID" value="MBK4348293.1"/>
    <property type="molecule type" value="Genomic_DNA"/>
</dbReference>
<dbReference type="Pfam" id="PF00392">
    <property type="entry name" value="GntR"/>
    <property type="match status" value="1"/>
</dbReference>
<comment type="caution">
    <text evidence="5">The sequence shown here is derived from an EMBL/GenBank/DDBJ whole genome shotgun (WGS) entry which is preliminary data.</text>
</comment>
<dbReference type="InterPro" id="IPR036388">
    <property type="entry name" value="WH-like_DNA-bd_sf"/>
</dbReference>
<dbReference type="InterPro" id="IPR000524">
    <property type="entry name" value="Tscrpt_reg_HTH_GntR"/>
</dbReference>
<dbReference type="SUPFAM" id="SSF64288">
    <property type="entry name" value="Chorismate lyase-like"/>
    <property type="match status" value="1"/>
</dbReference>
<dbReference type="SMART" id="SM00345">
    <property type="entry name" value="HTH_GNTR"/>
    <property type="match status" value="1"/>
</dbReference>
<dbReference type="PANTHER" id="PTHR44846:SF17">
    <property type="entry name" value="GNTR-FAMILY TRANSCRIPTIONAL REGULATOR"/>
    <property type="match status" value="1"/>
</dbReference>
<dbReference type="SMART" id="SM00866">
    <property type="entry name" value="UTRA"/>
    <property type="match status" value="1"/>
</dbReference>
<dbReference type="Pfam" id="PF07702">
    <property type="entry name" value="UTRA"/>
    <property type="match status" value="1"/>
</dbReference>
<dbReference type="SUPFAM" id="SSF46785">
    <property type="entry name" value="Winged helix' DNA-binding domain"/>
    <property type="match status" value="1"/>
</dbReference>
<proteinExistence type="predicted"/>
<evidence type="ECO:0000256" key="3">
    <source>
        <dbReference type="ARBA" id="ARBA00023163"/>
    </source>
</evidence>
<keyword evidence="3" id="KW-0804">Transcription</keyword>
<keyword evidence="1" id="KW-0805">Transcription regulation</keyword>
<gene>
    <name evidence="5" type="ORF">IV501_11670</name>
</gene>
<organism evidence="5 6">
    <name type="scientific">Lacisediminihabitans changchengi</name>
    <dbReference type="NCBI Taxonomy" id="2787634"/>
    <lineage>
        <taxon>Bacteria</taxon>
        <taxon>Bacillati</taxon>
        <taxon>Actinomycetota</taxon>
        <taxon>Actinomycetes</taxon>
        <taxon>Micrococcales</taxon>
        <taxon>Microbacteriaceae</taxon>
        <taxon>Lacisediminihabitans</taxon>
    </lineage>
</organism>
<name>A0A934SSP8_9MICO</name>
<dbReference type="InterPro" id="IPR011663">
    <property type="entry name" value="UTRA"/>
</dbReference>
<evidence type="ECO:0000256" key="1">
    <source>
        <dbReference type="ARBA" id="ARBA00023015"/>
    </source>
</evidence>
<keyword evidence="2" id="KW-0238">DNA-binding</keyword>
<dbReference type="InterPro" id="IPR028978">
    <property type="entry name" value="Chorismate_lyase_/UTRA_dom_sf"/>
</dbReference>
<dbReference type="PRINTS" id="PR00035">
    <property type="entry name" value="HTHGNTR"/>
</dbReference>
<evidence type="ECO:0000313" key="5">
    <source>
        <dbReference type="EMBL" id="MBK4348293.1"/>
    </source>
</evidence>
<reference evidence="5" key="1">
    <citation type="submission" date="2021-01" db="EMBL/GenBank/DDBJ databases">
        <title>Lacisediminihabitans sp. nov. strain G11-30, isolated from Antarctic Soil.</title>
        <authorList>
            <person name="Li J."/>
        </authorList>
    </citation>
    <scope>NUCLEOTIDE SEQUENCE</scope>
    <source>
        <strain evidence="5">G11-30</strain>
    </source>
</reference>
<dbReference type="GO" id="GO:0045892">
    <property type="term" value="P:negative regulation of DNA-templated transcription"/>
    <property type="evidence" value="ECO:0007669"/>
    <property type="project" value="TreeGrafter"/>
</dbReference>
<protein>
    <submittedName>
        <fullName evidence="5">GntR family transcriptional regulator</fullName>
    </submittedName>
</protein>
<feature type="domain" description="HTH gntR-type" evidence="4">
    <location>
        <begin position="8"/>
        <end position="76"/>
    </location>
</feature>